<dbReference type="EMBL" id="HACM01008912">
    <property type="protein sequence ID" value="CRZ09354.1"/>
    <property type="molecule type" value="Transcribed_RNA"/>
</dbReference>
<evidence type="ECO:0000259" key="2">
    <source>
        <dbReference type="SMART" id="SM00298"/>
    </source>
</evidence>
<feature type="compositionally biased region" description="Basic and acidic residues" evidence="1">
    <location>
        <begin position="656"/>
        <end position="690"/>
    </location>
</feature>
<feature type="compositionally biased region" description="Low complexity" evidence="1">
    <location>
        <begin position="392"/>
        <end position="401"/>
    </location>
</feature>
<feature type="compositionally biased region" description="Basic and acidic residues" evidence="1">
    <location>
        <begin position="312"/>
        <end position="322"/>
    </location>
</feature>
<dbReference type="Gene3D" id="2.40.50.40">
    <property type="match status" value="1"/>
</dbReference>
<dbReference type="AlphaFoldDB" id="A0A0H5RKW0"/>
<organism evidence="3">
    <name type="scientific">Spongospora subterranea</name>
    <dbReference type="NCBI Taxonomy" id="70186"/>
    <lineage>
        <taxon>Eukaryota</taxon>
        <taxon>Sar</taxon>
        <taxon>Rhizaria</taxon>
        <taxon>Endomyxa</taxon>
        <taxon>Phytomyxea</taxon>
        <taxon>Plasmodiophorida</taxon>
        <taxon>Plasmodiophoridae</taxon>
        <taxon>Spongospora</taxon>
    </lineage>
</organism>
<feature type="compositionally biased region" description="Polar residues" evidence="1">
    <location>
        <begin position="282"/>
        <end position="299"/>
    </location>
</feature>
<feature type="region of interest" description="Disordered" evidence="1">
    <location>
        <begin position="651"/>
        <end position="725"/>
    </location>
</feature>
<feature type="compositionally biased region" description="Polar residues" evidence="1">
    <location>
        <begin position="488"/>
        <end position="505"/>
    </location>
</feature>
<feature type="compositionally biased region" description="Polar residues" evidence="1">
    <location>
        <begin position="611"/>
        <end position="624"/>
    </location>
</feature>
<feature type="compositionally biased region" description="Polar residues" evidence="1">
    <location>
        <begin position="551"/>
        <end position="578"/>
    </location>
</feature>
<accession>A0A0H5RKW0</accession>
<evidence type="ECO:0000313" key="3">
    <source>
        <dbReference type="EMBL" id="CRZ09354.1"/>
    </source>
</evidence>
<sequence>MAEKVIGAILDSRIPPSENEQTTRYLVKWLDGSSSWEDESVLLKQYGKELISDFCNKRDMSKQSQFVKIDSAHNLLLSISSDDEGSSRSPSPSPPGSSSPVLSQQMPPQPDDTADNVQQSYFSFEGLLAQSSGSCLTPFLCNLSVSDRHPFIYYAIRMLNNDQLSSIALYRTSSNSTPFLSEMESWCQTAMQQNDIAFIQDLFFFVEIMPLPQSSSYTKFSNFLSQVQSHQELGVIAARILGKWKPSIPSKLFNASTANISVKPATHEEKPPEIIRVPPPSKLTSPALTSTAEPVNQPRNVIEVPLSVATSPDHKLRNRSPEISRTLPTRGPNPTPREATESDRRSSPGTKSNPSRYQATVKTTAPDNNTRRSVYQESGTQSSNGRSGGQSGSYSQPGSKSGDYRNRDTRESSKKFPHAVPRFSAPLPASAHGDYDNQRSGPQRNGATSNRSQKYVSSGGDRFDTRASNQTERPRDQPPIHPDRQVHRQQSTATARGQEFYQNNRDSYHDSFPSDQSGRQKYRPNAVANPSDRNSYQEPGNLRSNRRDYSHNSSSNTPNRQIIGQGYQPSSAQKSTDYGRQAYEDGSSVRHQRSNVDPARAVDSRSRASTDSRNNASYDKSNGLPSGIGRGRSINTDASYKFRSNPSITEFPVAHDFSRSQKQRPDFSDESHDRMRPHGRSSDDSRKDSSNDFSNRALSNKRRPDDNWSSSYSGPNKAVRLSEDERRDLIERGACLYCRKPGHSIDNCKTRPARS</sequence>
<feature type="region of interest" description="Disordered" evidence="1">
    <location>
        <begin position="263"/>
        <end position="632"/>
    </location>
</feature>
<feature type="region of interest" description="Disordered" evidence="1">
    <location>
        <begin position="80"/>
        <end position="115"/>
    </location>
</feature>
<dbReference type="SUPFAM" id="SSF54160">
    <property type="entry name" value="Chromo domain-like"/>
    <property type="match status" value="1"/>
</dbReference>
<feature type="compositionally biased region" description="Basic and acidic residues" evidence="1">
    <location>
        <begin position="472"/>
        <end position="486"/>
    </location>
</feature>
<feature type="compositionally biased region" description="Basic and acidic residues" evidence="1">
    <location>
        <begin position="600"/>
        <end position="610"/>
    </location>
</feature>
<feature type="compositionally biased region" description="Basic and acidic residues" evidence="1">
    <location>
        <begin position="402"/>
        <end position="414"/>
    </location>
</feature>
<proteinExistence type="predicted"/>
<reference evidence="3" key="1">
    <citation type="submission" date="2015-04" db="EMBL/GenBank/DDBJ databases">
        <title>The genome sequence of the plant pathogenic Rhizarian Plasmodiophora brassicae reveals insights in its biotrophic life cycle and the origin of chitin synthesis.</title>
        <authorList>
            <person name="Schwelm A."/>
            <person name="Fogelqvist J."/>
            <person name="Knaust A."/>
            <person name="Julke S."/>
            <person name="Lilja T."/>
            <person name="Dhandapani V."/>
            <person name="Bonilla-Rosso G."/>
            <person name="Karlsson M."/>
            <person name="Shevchenko A."/>
            <person name="Choi S.R."/>
            <person name="Kim H.G."/>
            <person name="Park J.Y."/>
            <person name="Lim Y.P."/>
            <person name="Ludwig-Muller J."/>
            <person name="Dixelius C."/>
        </authorList>
    </citation>
    <scope>NUCLEOTIDE SEQUENCE</scope>
    <source>
        <tissue evidence="3">Potato root galls</tissue>
    </source>
</reference>
<dbReference type="InterPro" id="IPR016197">
    <property type="entry name" value="Chromo-like_dom_sf"/>
</dbReference>
<feature type="compositionally biased region" description="Polar residues" evidence="1">
    <location>
        <begin position="347"/>
        <end position="377"/>
    </location>
</feature>
<evidence type="ECO:0000256" key="1">
    <source>
        <dbReference type="SAM" id="MobiDB-lite"/>
    </source>
</evidence>
<dbReference type="CDD" id="cd00024">
    <property type="entry name" value="CD_CSD"/>
    <property type="match status" value="1"/>
</dbReference>
<feature type="domain" description="Chromo" evidence="2">
    <location>
        <begin position="3"/>
        <end position="59"/>
    </location>
</feature>
<feature type="compositionally biased region" description="Polar residues" evidence="1">
    <location>
        <begin position="438"/>
        <end position="456"/>
    </location>
</feature>
<dbReference type="InterPro" id="IPR000953">
    <property type="entry name" value="Chromo/chromo_shadow_dom"/>
</dbReference>
<protein>
    <recommendedName>
        <fullName evidence="2">Chromo domain-containing protein</fullName>
    </recommendedName>
</protein>
<dbReference type="SMART" id="SM00298">
    <property type="entry name" value="CHROMO"/>
    <property type="match status" value="1"/>
</dbReference>
<name>A0A0H5RKW0_9EUKA</name>